<dbReference type="AlphaFoldDB" id="A0A3P3WGX4"/>
<proteinExistence type="predicted"/>
<accession>A0A3P3WGX4</accession>
<dbReference type="OrthoDB" id="1376246at2"/>
<comment type="caution">
    <text evidence="2">The sequence shown here is derived from an EMBL/GenBank/DDBJ whole genome shotgun (WGS) entry which is preliminary data.</text>
</comment>
<organism evidence="2 3">
    <name type="scientific">Flavobacterium macacae</name>
    <dbReference type="NCBI Taxonomy" id="2488993"/>
    <lineage>
        <taxon>Bacteria</taxon>
        <taxon>Pseudomonadati</taxon>
        <taxon>Bacteroidota</taxon>
        <taxon>Flavobacteriia</taxon>
        <taxon>Flavobacteriales</taxon>
        <taxon>Flavobacteriaceae</taxon>
        <taxon>Flavobacterium</taxon>
    </lineage>
</organism>
<keyword evidence="3" id="KW-1185">Reference proteome</keyword>
<feature type="compositionally biased region" description="Basic and acidic residues" evidence="1">
    <location>
        <begin position="64"/>
        <end position="80"/>
    </location>
</feature>
<reference evidence="2 3" key="1">
    <citation type="submission" date="2018-11" db="EMBL/GenBank/DDBJ databases">
        <title>Flavobacterium sp. nov., YIM 102600 draft genome.</title>
        <authorList>
            <person name="Li G."/>
            <person name="Jiang Y."/>
        </authorList>
    </citation>
    <scope>NUCLEOTIDE SEQUENCE [LARGE SCALE GENOMIC DNA]</scope>
    <source>
        <strain evidence="2 3">YIM 102600</strain>
    </source>
</reference>
<feature type="compositionally biased region" description="Basic and acidic residues" evidence="1">
    <location>
        <begin position="1"/>
        <end position="42"/>
    </location>
</feature>
<evidence type="ECO:0000313" key="3">
    <source>
        <dbReference type="Proteomes" id="UP000271937"/>
    </source>
</evidence>
<evidence type="ECO:0000313" key="2">
    <source>
        <dbReference type="EMBL" id="RRJ93366.1"/>
    </source>
</evidence>
<evidence type="ECO:0000256" key="1">
    <source>
        <dbReference type="SAM" id="MobiDB-lite"/>
    </source>
</evidence>
<gene>
    <name evidence="2" type="ORF">EG849_03395</name>
</gene>
<dbReference type="EMBL" id="RQVR01000003">
    <property type="protein sequence ID" value="RRJ93366.1"/>
    <property type="molecule type" value="Genomic_DNA"/>
</dbReference>
<protein>
    <submittedName>
        <fullName evidence="2">Uncharacterized protein</fullName>
    </submittedName>
</protein>
<feature type="compositionally biased region" description="Polar residues" evidence="1">
    <location>
        <begin position="101"/>
        <end position="112"/>
    </location>
</feature>
<sequence length="112" mass="12971">MNSNHNNREDKPRDINPKDLNRKDEAKDIKSQEKIKIKESGLGRETSQTPSDEQIEGISQIDSSTKKLHDEKKKLEEKYDLNSNEIPLEDNRDKGDGTEDWNAQNNRSGRHK</sequence>
<feature type="region of interest" description="Disordered" evidence="1">
    <location>
        <begin position="1"/>
        <end position="112"/>
    </location>
</feature>
<dbReference type="Proteomes" id="UP000271937">
    <property type="component" value="Unassembled WGS sequence"/>
</dbReference>
<name>A0A3P3WGX4_9FLAO</name>
<dbReference type="RefSeq" id="WP_125011682.1">
    <property type="nucleotide sequence ID" value="NZ_RQVR01000003.1"/>
</dbReference>